<comment type="caution">
    <text evidence="2">The sequence shown here is derived from an EMBL/GenBank/DDBJ whole genome shotgun (WGS) entry which is preliminary data.</text>
</comment>
<feature type="transmembrane region" description="Helical" evidence="1">
    <location>
        <begin position="75"/>
        <end position="96"/>
    </location>
</feature>
<dbReference type="Proteomes" id="UP000218113">
    <property type="component" value="Unassembled WGS sequence"/>
</dbReference>
<dbReference type="InterPro" id="IPR047769">
    <property type="entry name" value="MFS_ArsJ"/>
</dbReference>
<gene>
    <name evidence="2" type="ORF">COB67_01465</name>
</gene>
<accession>A0A2A4TAJ2</accession>
<feature type="transmembrane region" description="Helical" evidence="1">
    <location>
        <begin position="282"/>
        <end position="302"/>
    </location>
</feature>
<feature type="transmembrane region" description="Helical" evidence="1">
    <location>
        <begin position="44"/>
        <end position="63"/>
    </location>
</feature>
<evidence type="ECO:0000313" key="3">
    <source>
        <dbReference type="Proteomes" id="UP000218113"/>
    </source>
</evidence>
<feature type="transmembrane region" description="Helical" evidence="1">
    <location>
        <begin position="368"/>
        <end position="388"/>
    </location>
</feature>
<name>A0A2A4TAJ2_9DELT</name>
<proteinExistence type="predicted"/>
<keyword evidence="1" id="KW-0812">Transmembrane</keyword>
<dbReference type="PANTHER" id="PTHR23547">
    <property type="entry name" value="MAJOR FACILITATOR SUPERFAMILY DOMAIN, GENERAL SUBSTRATE TRANSPORTER"/>
    <property type="match status" value="1"/>
</dbReference>
<dbReference type="EMBL" id="NVSR01000003">
    <property type="protein sequence ID" value="PCI30646.1"/>
    <property type="molecule type" value="Genomic_DNA"/>
</dbReference>
<feature type="transmembrane region" description="Helical" evidence="1">
    <location>
        <begin position="168"/>
        <end position="190"/>
    </location>
</feature>
<feature type="transmembrane region" description="Helical" evidence="1">
    <location>
        <begin position="247"/>
        <end position="270"/>
    </location>
</feature>
<dbReference type="InterPro" id="IPR036259">
    <property type="entry name" value="MFS_trans_sf"/>
</dbReference>
<dbReference type="GO" id="GO:0022857">
    <property type="term" value="F:transmembrane transporter activity"/>
    <property type="evidence" value="ECO:0007669"/>
    <property type="project" value="InterPro"/>
</dbReference>
<organism evidence="2 3">
    <name type="scientific">SAR324 cluster bacterium</name>
    <dbReference type="NCBI Taxonomy" id="2024889"/>
    <lineage>
        <taxon>Bacteria</taxon>
        <taxon>Deltaproteobacteria</taxon>
        <taxon>SAR324 cluster</taxon>
    </lineage>
</organism>
<feature type="transmembrane region" description="Helical" evidence="1">
    <location>
        <begin position="308"/>
        <end position="332"/>
    </location>
</feature>
<feature type="transmembrane region" description="Helical" evidence="1">
    <location>
        <begin position="12"/>
        <end position="32"/>
    </location>
</feature>
<dbReference type="PANTHER" id="PTHR23547:SF1">
    <property type="entry name" value="MAJOR FACILITATOR SUPERFAMILY MFS_1"/>
    <property type="match status" value="1"/>
</dbReference>
<evidence type="ECO:0000313" key="2">
    <source>
        <dbReference type="EMBL" id="PCI30646.1"/>
    </source>
</evidence>
<keyword evidence="1" id="KW-0472">Membrane</keyword>
<dbReference type="AlphaFoldDB" id="A0A2A4TAJ2"/>
<reference evidence="3" key="1">
    <citation type="submission" date="2017-08" db="EMBL/GenBank/DDBJ databases">
        <title>A dynamic microbial community with high functional redundancy inhabits the cold, oxic subseafloor aquifer.</title>
        <authorList>
            <person name="Tully B.J."/>
            <person name="Wheat C.G."/>
            <person name="Glazer B.T."/>
            <person name="Huber J.A."/>
        </authorList>
    </citation>
    <scope>NUCLEOTIDE SEQUENCE [LARGE SCALE GENOMIC DNA]</scope>
</reference>
<sequence length="406" mass="44565">MNSLRNYAFVTLSYWAFTVTDGALRMLVLLYFYELGYPPLEIAFLFLFYELFGVLTNLLGGWIGSRVGLNRTMHAGLGLQVIALLLLAADPTWLSVPFVMFSQALSGIGKDLNKMSAKSSIKLFIPQDQSTQLFKWVAILTGSKNTLKGVGFFLGGFLLKVLGFRETLISMAGLLGIVLIATILLLPSGLGKVKAKVKFKQILSKSPEVNYLSAARMFLFGSRDIWFVVALPIFFQQQFGWSHTEVGSFFALWIILYGVVQSFAPLLLGKSLKGRAPDGKDATLYVGILSLIAGAIALLLPYGETSFLLVSSLFIFGFIFAINSSVHSYLILSYTDQENVSLNVGFYYMANASGRLLGTVLSGGIFQYFGLVGCLWGSSLFLTLATLLSTRLPHRKTVSLTSQDKI</sequence>
<evidence type="ECO:0000256" key="1">
    <source>
        <dbReference type="SAM" id="Phobius"/>
    </source>
</evidence>
<dbReference type="SUPFAM" id="SSF103473">
    <property type="entry name" value="MFS general substrate transporter"/>
    <property type="match status" value="1"/>
</dbReference>
<dbReference type="Gene3D" id="1.20.1250.20">
    <property type="entry name" value="MFS general substrate transporter like domains"/>
    <property type="match status" value="1"/>
</dbReference>
<protein>
    <submittedName>
        <fullName evidence="2">MFS transporter</fullName>
    </submittedName>
</protein>
<dbReference type="InterPro" id="IPR011701">
    <property type="entry name" value="MFS"/>
</dbReference>
<dbReference type="Pfam" id="PF07690">
    <property type="entry name" value="MFS_1"/>
    <property type="match status" value="1"/>
</dbReference>
<keyword evidence="1" id="KW-1133">Transmembrane helix</keyword>
<dbReference type="NCBIfam" id="NF033734">
    <property type="entry name" value="MFS_ArsJ"/>
    <property type="match status" value="1"/>
</dbReference>